<protein>
    <recommendedName>
        <fullName evidence="10">Helicase ATP-binding domain-containing protein</fullName>
    </recommendedName>
</protein>
<dbReference type="EMBL" id="GEDC01005159">
    <property type="protein sequence ID" value="JAS32139.1"/>
    <property type="molecule type" value="Transcribed_RNA"/>
</dbReference>
<evidence type="ECO:0000313" key="14">
    <source>
        <dbReference type="EMBL" id="JAS32139.1"/>
    </source>
</evidence>
<evidence type="ECO:0000313" key="11">
    <source>
        <dbReference type="EMBL" id="JAS11315.1"/>
    </source>
</evidence>
<name>A0A1B6D3M4_9HEMI</name>
<evidence type="ECO:0000313" key="13">
    <source>
        <dbReference type="EMBL" id="JAS24846.1"/>
    </source>
</evidence>
<dbReference type="GO" id="GO:0003677">
    <property type="term" value="F:DNA binding"/>
    <property type="evidence" value="ECO:0007669"/>
    <property type="project" value="InterPro"/>
</dbReference>
<feature type="compositionally biased region" description="Basic and acidic residues" evidence="9">
    <location>
        <begin position="21"/>
        <end position="31"/>
    </location>
</feature>
<sequence>MEKRNIKRTSVNQGWKSQVPKTERSKMQNTHHIDSNTKASEVLVNTNLKPYMIGGIKVMFPHEPYGSQKAVMHALIQSVKHSQNCLLDSPTGSGKTFALLCGALAWQCQEKERVRKVYFEERAKKKQEEQDAMKEEYAKRQQDKEKHKSFKEQKKRENDEEEENAKEYDVSKTERVRKVYFEERAKKKQEEQDAMKEEYAKRQQDKEKHKSFKEQKKRENDEEEENAKEYDVSKTGGKQFFSRLSVDGGKSSQSSTNLWEDDENSDFVLSPAGLKRKAMTIYKLGASKKTSHMDNRMKIIENLHNGNDSKSQEKPILLDPHTTTANIKIGDPAEIHCDSIDSNLLNNPNLFDEKKELAAVLAERVPKIFYGTRTHKQITNVVKELSKTVYKNVKMCILASREHTCIQSSNTRMNKTELCYSLLDPVAGKGCFYNKNVNRIGTHNDLARFGLCETFDIEDLVKLGKKVQACPYFATHSLMMTADIILCPYNYLIDPTVRSSFHINLNGSIILLDEAHNIEDVCRSAASAGFVIPEIIKSVDDCMRMAGTRKSPDEHRGLANFLQRLLNWIETNKTGSLKCFSGINLVAHFQMLSLGKDELDEIKDAFALVSGDNKNNDEKYKKDDYLGLSASTKKLIGRLLVQLDYLYQENSMEDFHAYIKDEGAEGDRGSQYNWFQKHNQQFQNSVIFKISCLNASIVFRELSMVRSIILSSGTLSPMDSFEKELGMNFNYKLEAKHVVDPSQVFVSTVARGPKNMILSNESKYFNKDELLSLLLDICKIVPHGVLCFVPSYWVLERILNSQEIISEIKKHKFLYSEPRDNYQLNNIMVDFYEKIELTENGFLDENNNNITGCLLFGVFRGKISEGIDFTDNQARTVVTFGLPFANPTDIEVQKKIEYNKVNCTKKNLVPSNKWQLYNTFRALNQAVGRCIRHKNDWGAIIILDYRFLHPPNWCEGGIVNLLPKWVKGQLQSYTCWKEVLPSLKEFIDRRKAETQM</sequence>
<dbReference type="InterPro" id="IPR006554">
    <property type="entry name" value="Helicase-like_DEXD_c2"/>
</dbReference>
<dbReference type="AlphaFoldDB" id="A0A1B6D3M4"/>
<dbReference type="InterPro" id="IPR027417">
    <property type="entry name" value="P-loop_NTPase"/>
</dbReference>
<evidence type="ECO:0000313" key="12">
    <source>
        <dbReference type="EMBL" id="JAS20291.1"/>
    </source>
</evidence>
<keyword evidence="3" id="KW-0378">Hydrolase</keyword>
<dbReference type="SUPFAM" id="SSF52540">
    <property type="entry name" value="P-loop containing nucleoside triphosphate hydrolases"/>
    <property type="match status" value="2"/>
</dbReference>
<feature type="domain" description="Helicase ATP-binding" evidence="10">
    <location>
        <begin position="54"/>
        <end position="565"/>
    </location>
</feature>
<dbReference type="Pfam" id="PF13307">
    <property type="entry name" value="Helicase_C_2"/>
    <property type="match status" value="1"/>
</dbReference>
<keyword evidence="1" id="KW-0479">Metal-binding</keyword>
<dbReference type="SMART" id="SM00491">
    <property type="entry name" value="HELICc2"/>
    <property type="match status" value="1"/>
</dbReference>
<feature type="compositionally biased region" description="Polar residues" evidence="9">
    <location>
        <begin position="8"/>
        <end position="20"/>
    </location>
</feature>
<dbReference type="InterPro" id="IPR010614">
    <property type="entry name" value="RAD3-like_helicase_DEAD"/>
</dbReference>
<evidence type="ECO:0000256" key="6">
    <source>
        <dbReference type="ARBA" id="ARBA00023004"/>
    </source>
</evidence>
<keyword evidence="8" id="KW-0413">Isomerase</keyword>
<evidence type="ECO:0000256" key="7">
    <source>
        <dbReference type="ARBA" id="ARBA00023014"/>
    </source>
</evidence>
<dbReference type="InterPro" id="IPR045028">
    <property type="entry name" value="DinG/Rad3-like"/>
</dbReference>
<dbReference type="GO" id="GO:1990918">
    <property type="term" value="P:double-strand break repair involved in meiotic recombination"/>
    <property type="evidence" value="ECO:0007669"/>
    <property type="project" value="TreeGrafter"/>
</dbReference>
<evidence type="ECO:0000256" key="9">
    <source>
        <dbReference type="SAM" id="MobiDB-lite"/>
    </source>
</evidence>
<proteinExistence type="predicted"/>
<accession>A0A1B6D3M4</accession>
<evidence type="ECO:0000256" key="8">
    <source>
        <dbReference type="ARBA" id="ARBA00023235"/>
    </source>
</evidence>
<dbReference type="InterPro" id="IPR014013">
    <property type="entry name" value="Helic_SF1/SF2_ATP-bd_DinG/Rad3"/>
</dbReference>
<dbReference type="PANTHER" id="PTHR11472">
    <property type="entry name" value="DNA REPAIR DEAD HELICASE RAD3/XP-D SUBFAMILY MEMBER"/>
    <property type="match status" value="1"/>
</dbReference>
<evidence type="ECO:0000256" key="4">
    <source>
        <dbReference type="ARBA" id="ARBA00022806"/>
    </source>
</evidence>
<keyword evidence="5" id="KW-0067">ATP-binding</keyword>
<dbReference type="GO" id="GO:0005524">
    <property type="term" value="F:ATP binding"/>
    <property type="evidence" value="ECO:0007669"/>
    <property type="project" value="UniProtKB-KW"/>
</dbReference>
<dbReference type="EMBL" id="GEDC01025983">
    <property type="protein sequence ID" value="JAS11315.1"/>
    <property type="molecule type" value="Transcribed_RNA"/>
</dbReference>
<dbReference type="SMART" id="SM00488">
    <property type="entry name" value="DEXDc2"/>
    <property type="match status" value="1"/>
</dbReference>
<organism evidence="12">
    <name type="scientific">Clastoptera arizonana</name>
    <name type="common">Arizona spittle bug</name>
    <dbReference type="NCBI Taxonomy" id="38151"/>
    <lineage>
        <taxon>Eukaryota</taxon>
        <taxon>Metazoa</taxon>
        <taxon>Ecdysozoa</taxon>
        <taxon>Arthropoda</taxon>
        <taxon>Hexapoda</taxon>
        <taxon>Insecta</taxon>
        <taxon>Pterygota</taxon>
        <taxon>Neoptera</taxon>
        <taxon>Paraneoptera</taxon>
        <taxon>Hemiptera</taxon>
        <taxon>Auchenorrhyncha</taxon>
        <taxon>Cercopoidea</taxon>
        <taxon>Clastopteridae</taxon>
        <taxon>Clastoptera</taxon>
    </lineage>
</organism>
<dbReference type="PROSITE" id="PS51193">
    <property type="entry name" value="HELICASE_ATP_BIND_2"/>
    <property type="match status" value="1"/>
</dbReference>
<keyword evidence="2" id="KW-0547">Nucleotide-binding</keyword>
<dbReference type="GO" id="GO:0003678">
    <property type="term" value="F:DNA helicase activity"/>
    <property type="evidence" value="ECO:0007669"/>
    <property type="project" value="InterPro"/>
</dbReference>
<dbReference type="GO" id="GO:0005634">
    <property type="term" value="C:nucleus"/>
    <property type="evidence" value="ECO:0007669"/>
    <property type="project" value="TreeGrafter"/>
</dbReference>
<dbReference type="CDD" id="cd18788">
    <property type="entry name" value="SF2_C_XPD"/>
    <property type="match status" value="1"/>
</dbReference>
<feature type="compositionally biased region" description="Basic and acidic residues" evidence="9">
    <location>
        <begin position="186"/>
        <end position="220"/>
    </location>
</feature>
<dbReference type="Pfam" id="PF06733">
    <property type="entry name" value="DEAD_2"/>
    <property type="match status" value="1"/>
</dbReference>
<dbReference type="GO" id="GO:0006289">
    <property type="term" value="P:nucleotide-excision repair"/>
    <property type="evidence" value="ECO:0007669"/>
    <property type="project" value="TreeGrafter"/>
</dbReference>
<gene>
    <name evidence="12" type="ORF">g.13210</name>
    <name evidence="11" type="ORF">g.13213</name>
    <name evidence="13" type="ORF">g.13216</name>
    <name evidence="14" type="ORF">g.13219</name>
</gene>
<evidence type="ECO:0000256" key="1">
    <source>
        <dbReference type="ARBA" id="ARBA00022723"/>
    </source>
</evidence>
<keyword evidence="7" id="KW-0411">Iron-sulfur</keyword>
<dbReference type="InterPro" id="IPR006555">
    <property type="entry name" value="ATP-dep_Helicase_C"/>
</dbReference>
<keyword evidence="4" id="KW-0347">Helicase</keyword>
<dbReference type="GO" id="GO:0016818">
    <property type="term" value="F:hydrolase activity, acting on acid anhydrides, in phosphorus-containing anhydrides"/>
    <property type="evidence" value="ECO:0007669"/>
    <property type="project" value="InterPro"/>
</dbReference>
<dbReference type="EMBL" id="GEDC01017007">
    <property type="protein sequence ID" value="JAS20291.1"/>
    <property type="molecule type" value="Transcribed_RNA"/>
</dbReference>
<dbReference type="Gene3D" id="3.40.50.300">
    <property type="entry name" value="P-loop containing nucleotide triphosphate hydrolases"/>
    <property type="match status" value="3"/>
</dbReference>
<evidence type="ECO:0000256" key="5">
    <source>
        <dbReference type="ARBA" id="ARBA00022840"/>
    </source>
</evidence>
<dbReference type="EMBL" id="GEDC01012452">
    <property type="protein sequence ID" value="JAS24846.1"/>
    <property type="molecule type" value="Transcribed_RNA"/>
</dbReference>
<dbReference type="GO" id="GO:0046872">
    <property type="term" value="F:metal ion binding"/>
    <property type="evidence" value="ECO:0007669"/>
    <property type="project" value="UniProtKB-KW"/>
</dbReference>
<keyword evidence="6" id="KW-0408">Iron</keyword>
<evidence type="ECO:0000256" key="2">
    <source>
        <dbReference type="ARBA" id="ARBA00022741"/>
    </source>
</evidence>
<dbReference type="PANTHER" id="PTHR11472:SF47">
    <property type="entry name" value="FANCONI ANEMIA GROUP J PROTEIN"/>
    <property type="match status" value="1"/>
</dbReference>
<feature type="region of interest" description="Disordered" evidence="9">
    <location>
        <begin position="186"/>
        <end position="234"/>
    </location>
</feature>
<evidence type="ECO:0000259" key="10">
    <source>
        <dbReference type="PROSITE" id="PS51193"/>
    </source>
</evidence>
<feature type="region of interest" description="Disordered" evidence="9">
    <location>
        <begin position="124"/>
        <end position="169"/>
    </location>
</feature>
<feature type="compositionally biased region" description="Basic and acidic residues" evidence="9">
    <location>
        <begin position="124"/>
        <end position="158"/>
    </location>
</feature>
<reference evidence="12" key="1">
    <citation type="submission" date="2015-12" db="EMBL/GenBank/DDBJ databases">
        <title>De novo transcriptome assembly of four potential Pierce s Disease insect vectors from Arizona vineyards.</title>
        <authorList>
            <person name="Tassone E.E."/>
        </authorList>
    </citation>
    <scope>NUCLEOTIDE SEQUENCE</scope>
</reference>
<feature type="region of interest" description="Disordered" evidence="9">
    <location>
        <begin position="1"/>
        <end position="31"/>
    </location>
</feature>
<evidence type="ECO:0000256" key="3">
    <source>
        <dbReference type="ARBA" id="ARBA00022801"/>
    </source>
</evidence>
<dbReference type="GO" id="GO:0051536">
    <property type="term" value="F:iron-sulfur cluster binding"/>
    <property type="evidence" value="ECO:0007669"/>
    <property type="project" value="UniProtKB-KW"/>
</dbReference>